<proteinExistence type="predicted"/>
<evidence type="ECO:0000313" key="4">
    <source>
        <dbReference type="Proteomes" id="UP000295717"/>
    </source>
</evidence>
<dbReference type="InterPro" id="IPR016024">
    <property type="entry name" value="ARM-type_fold"/>
</dbReference>
<dbReference type="SUPFAM" id="SSF52540">
    <property type="entry name" value="P-loop containing nucleoside triphosphate hydrolases"/>
    <property type="match status" value="1"/>
</dbReference>
<gene>
    <name evidence="3" type="ORF">EDC35_103376</name>
</gene>
<comment type="caution">
    <text evidence="3">The sequence shown here is derived from an EMBL/GenBank/DDBJ whole genome shotgun (WGS) entry which is preliminary data.</text>
</comment>
<dbReference type="EMBL" id="SMAO01000003">
    <property type="protein sequence ID" value="TCT22277.1"/>
    <property type="molecule type" value="Genomic_DNA"/>
</dbReference>
<dbReference type="InterPro" id="IPR027417">
    <property type="entry name" value="P-loop_NTPase"/>
</dbReference>
<evidence type="ECO:0000259" key="2">
    <source>
        <dbReference type="Pfam" id="PF22726"/>
    </source>
</evidence>
<dbReference type="Pfam" id="PF22726">
    <property type="entry name" value="NCAB2"/>
    <property type="match status" value="1"/>
</dbReference>
<reference evidence="3 4" key="1">
    <citation type="submission" date="2019-03" db="EMBL/GenBank/DDBJ databases">
        <title>Genomic Encyclopedia of Type Strains, Phase IV (KMG-IV): sequencing the most valuable type-strain genomes for metagenomic binning, comparative biology and taxonomic classification.</title>
        <authorList>
            <person name="Goeker M."/>
        </authorList>
    </citation>
    <scope>NUCLEOTIDE SEQUENCE [LARGE SCALE GENOMIC DNA]</scope>
    <source>
        <strain evidence="3 4">DSM 13587</strain>
    </source>
</reference>
<sequence>MRFQGLAVVLAKKRWPELIARQRKKDLGLDAYAPASLAPDGIGKGLAVSITPTLNKISTDAETATENFADLKMLLFATSAKVGNADRKRWEAAIKNKYGVELFILEREEIITLMMMPENALLCVSFLHLELHIEPQIADLIERTRRAARVVTRTWASKTKGHPLVELTAVRIESNGEESAELQSLEQIDGVLSESGRIVLEGPAGRGKTTTLIQLAQRSHTIGTAFIVELPMWTASGRGILEFIAGMPAFQAENLTAADLARVQQEEPFHFLLNGWNEIADSNSAQAGQALRELERAFPSAGIIVATRAYHLMPPLPGAQRLQLRRLLREQRTAYLNARLGTAAAALLARIDADRSLDELTCTPFILSEVTSLFEAGAEIPSTKFGILTKVLNLQEERGEHRNALQAAPIFGLQTYYLKAMAAEMTRSGGVSLYEPNARAICAAVTRDLVDLGQIESVGAPTLLATLTAHHVLERVDYPRAAFQFEHQQLQEFYAALHVLPQLLDLCEDDREGMDRFTADYVNAPVWEEPLRMIAEALADQTGDGDTKKHHIRAGKSLVEMALAVDLVFAGELAHLCGPDIWNEVRTGGGERFRAAYEFRDEHFREYALAAMLATGSDDFSDIIVPLVSGPNQQVRLTTYRLWSQFHVSSLGPNWRDLARNWDDDARVDFVSEVLHERVDEEVAAFAAEDSNPAVKEAAASGLLWMGSHDALIDVLSSMDAEMAEDVLRRNVDLLPAALRPQSIAAMRRFIDDSTDLRARLATTLALIEIGEEGLDEAVKDSLAALTSCEFRDLGSHYTEPALAYLRDRDPAWLRQWVASRVETYLEKIDTTDPDSACAERMLKEMPDLDADSAAHVFVKLREMCRRVDGESGRPRLLGNETTRKLESLYRGLPGDVAATGILRSVKGRDSLDLQIATELISRVARANDEAFRIVDDDLRASLRAYLKSSVEVVLGQDDFDGNEKANMASSLAQVGYPDDMADLVKLIRADIERMRRGRSARAAGDPGPVGNGGCMSYAGWHVGSLMQLDPEGAVDVLVDFLSEPEYVRDIAAAMAIDFLPKPEGAFSQTGFYDLIWAARDGHRKPPCSDSRRTRFAEALNAEIARLKEQDQDGKPASGLREFAKALAAIDGHGSAQVVLELIEIPGEGDEYVRFETAKLLLMAGVVLPATTAFALVDSILERSKQWLDDSDKSLALRILALFPFFDEPEVGIARLRDMLGEWQLDVAALRTVVPALSKSHSEAAFQLLLELASDPESFEKCPDEFLNSLAVIDTPRARELLVGFVDPDISGLALSEESHVRGHLALAPRLVELSRRCPEVAARLRQLCEVDLPDSNRLVLAEVMKLLGTPESIAASISLADDAKRPPVPRALWEQLENTFVERRPDGKFTSAFTQHARAANELRGRLFVMTAKDEKRRKSATMMLGQIERWRLEYGRPADEPRHPDFASRHDWPPRPLC</sequence>
<organism evidence="3 4">
    <name type="scientific">Thiobaca trueperi</name>
    <dbReference type="NCBI Taxonomy" id="127458"/>
    <lineage>
        <taxon>Bacteria</taxon>
        <taxon>Pseudomonadati</taxon>
        <taxon>Pseudomonadota</taxon>
        <taxon>Gammaproteobacteria</taxon>
        <taxon>Chromatiales</taxon>
        <taxon>Chromatiaceae</taxon>
        <taxon>Thiobaca</taxon>
    </lineage>
</organism>
<evidence type="ECO:0000256" key="1">
    <source>
        <dbReference type="SAM" id="MobiDB-lite"/>
    </source>
</evidence>
<evidence type="ECO:0000313" key="3">
    <source>
        <dbReference type="EMBL" id="TCT22277.1"/>
    </source>
</evidence>
<dbReference type="Proteomes" id="UP000295717">
    <property type="component" value="Unassembled WGS sequence"/>
</dbReference>
<keyword evidence="4" id="KW-1185">Reference proteome</keyword>
<dbReference type="InterPro" id="IPR054732">
    <property type="entry name" value="NCAB2"/>
</dbReference>
<dbReference type="Gene3D" id="3.40.50.300">
    <property type="entry name" value="P-loop containing nucleotide triphosphate hydrolases"/>
    <property type="match status" value="1"/>
</dbReference>
<feature type="domain" description="NACHT C-terminal Alpha/Beta 2" evidence="2">
    <location>
        <begin position="1376"/>
        <end position="1455"/>
    </location>
</feature>
<name>A0A4R3N216_9GAMM</name>
<feature type="region of interest" description="Disordered" evidence="1">
    <location>
        <begin position="1440"/>
        <end position="1460"/>
    </location>
</feature>
<protein>
    <recommendedName>
        <fullName evidence="2">NACHT C-terminal Alpha/Beta 2 domain-containing protein</fullName>
    </recommendedName>
</protein>
<accession>A0A4R3N216</accession>
<dbReference type="SUPFAM" id="SSF48371">
    <property type="entry name" value="ARM repeat"/>
    <property type="match status" value="1"/>
</dbReference>